<dbReference type="AlphaFoldDB" id="A0AAV7SDE9"/>
<dbReference type="PROSITE" id="PS50878">
    <property type="entry name" value="RT_POL"/>
    <property type="match status" value="1"/>
</dbReference>
<name>A0AAV7SDE9_PLEWA</name>
<gene>
    <name evidence="2" type="ORF">NDU88_001690</name>
</gene>
<reference evidence="2" key="1">
    <citation type="journal article" date="2022" name="bioRxiv">
        <title>Sequencing and chromosome-scale assembly of the giantPleurodeles waltlgenome.</title>
        <authorList>
            <person name="Brown T."/>
            <person name="Elewa A."/>
            <person name="Iarovenko S."/>
            <person name="Subramanian E."/>
            <person name="Araus A.J."/>
            <person name="Petzold A."/>
            <person name="Susuki M."/>
            <person name="Suzuki K.-i.T."/>
            <person name="Hayashi T."/>
            <person name="Toyoda A."/>
            <person name="Oliveira C."/>
            <person name="Osipova E."/>
            <person name="Leigh N.D."/>
            <person name="Simon A."/>
            <person name="Yun M.H."/>
        </authorList>
    </citation>
    <scope>NUCLEOTIDE SEQUENCE</scope>
    <source>
        <strain evidence="2">20211129_DDA</strain>
        <tissue evidence="2">Liver</tissue>
    </source>
</reference>
<dbReference type="PANTHER" id="PTHR21301:SF12">
    <property type="match status" value="1"/>
</dbReference>
<organism evidence="2 3">
    <name type="scientific">Pleurodeles waltl</name>
    <name type="common">Iberian ribbed newt</name>
    <dbReference type="NCBI Taxonomy" id="8319"/>
    <lineage>
        <taxon>Eukaryota</taxon>
        <taxon>Metazoa</taxon>
        <taxon>Chordata</taxon>
        <taxon>Craniata</taxon>
        <taxon>Vertebrata</taxon>
        <taxon>Euteleostomi</taxon>
        <taxon>Amphibia</taxon>
        <taxon>Batrachia</taxon>
        <taxon>Caudata</taxon>
        <taxon>Salamandroidea</taxon>
        <taxon>Salamandridae</taxon>
        <taxon>Pleurodelinae</taxon>
        <taxon>Pleurodeles</taxon>
    </lineage>
</organism>
<feature type="domain" description="Reverse transcriptase" evidence="1">
    <location>
        <begin position="1"/>
        <end position="226"/>
    </location>
</feature>
<dbReference type="Proteomes" id="UP001066276">
    <property type="component" value="Chromosome 4_2"/>
</dbReference>
<evidence type="ECO:0000313" key="3">
    <source>
        <dbReference type="Proteomes" id="UP001066276"/>
    </source>
</evidence>
<comment type="caution">
    <text evidence="2">The sequence shown here is derived from an EMBL/GenBank/DDBJ whole genome shotgun (WGS) entry which is preliminary data.</text>
</comment>
<dbReference type="InterPro" id="IPR000477">
    <property type="entry name" value="RT_dom"/>
</dbReference>
<evidence type="ECO:0000313" key="2">
    <source>
        <dbReference type="EMBL" id="KAJ1161203.1"/>
    </source>
</evidence>
<evidence type="ECO:0000259" key="1">
    <source>
        <dbReference type="PROSITE" id="PS50878"/>
    </source>
</evidence>
<dbReference type="PANTHER" id="PTHR21301">
    <property type="entry name" value="REVERSE TRANSCRIPTASE"/>
    <property type="match status" value="1"/>
</dbReference>
<dbReference type="EMBL" id="JANPWB010000008">
    <property type="protein sequence ID" value="KAJ1161203.1"/>
    <property type="molecule type" value="Genomic_DNA"/>
</dbReference>
<sequence length="230" mass="26613">MRPIVSTVGALTEPLSKYVENFLSPRVAQLPAYIRDTSHIIAKLEGHSFNPNIQLLVTMDIEALYTNIPQQEAWQAVASLFEKEGTTEPFAYVLQCLDIVLRENFFEFDNQIFQQKKGVSMGAACAPSVANIYVGYFEEKCVYNEIAPFFENIHSWSRFIDDIFSIWTGEEESLLEFSQWINLCDPNLKFTFHTSRKLIRKVPGGCIDQERKAYYNPPCMFMSHRREKEQ</sequence>
<dbReference type="Pfam" id="PF00078">
    <property type="entry name" value="RVT_1"/>
    <property type="match status" value="1"/>
</dbReference>
<keyword evidence="3" id="KW-1185">Reference proteome</keyword>
<protein>
    <recommendedName>
        <fullName evidence="1">Reverse transcriptase domain-containing protein</fullName>
    </recommendedName>
</protein>
<accession>A0AAV7SDE9</accession>
<proteinExistence type="predicted"/>